<reference evidence="1 2" key="1">
    <citation type="submission" date="2021-06" db="EMBL/GenBank/DDBJ databases">
        <title>A haploid diamondback moth (Plutella xylostella L.) genome assembly resolves 31 chromosomes and identifies a diamide resistance mutation.</title>
        <authorList>
            <person name="Ward C.M."/>
            <person name="Perry K.D."/>
            <person name="Baker G."/>
            <person name="Powis K."/>
            <person name="Heckel D.G."/>
            <person name="Baxter S.W."/>
        </authorList>
    </citation>
    <scope>NUCLEOTIDE SEQUENCE [LARGE SCALE GENOMIC DNA]</scope>
    <source>
        <strain evidence="1 2">LV</strain>
        <tissue evidence="1">Single pupa</tissue>
    </source>
</reference>
<dbReference type="Pfam" id="PF15882">
    <property type="entry name" value="DUF4735"/>
    <property type="match status" value="1"/>
</dbReference>
<accession>A0ABQ7QC37</accession>
<dbReference type="EMBL" id="JAHIBW010000017">
    <property type="protein sequence ID" value="KAG7302694.1"/>
    <property type="molecule type" value="Genomic_DNA"/>
</dbReference>
<dbReference type="Proteomes" id="UP000823941">
    <property type="component" value="Chromosome 17"/>
</dbReference>
<comment type="caution">
    <text evidence="1">The sequence shown here is derived from an EMBL/GenBank/DDBJ whole genome shotgun (WGS) entry which is preliminary data.</text>
</comment>
<dbReference type="PANTHER" id="PTHR33539:SF1">
    <property type="entry name" value="UPF0764 PROTEIN C16ORF89"/>
    <property type="match status" value="1"/>
</dbReference>
<evidence type="ECO:0000313" key="2">
    <source>
        <dbReference type="Proteomes" id="UP000823941"/>
    </source>
</evidence>
<organism evidence="1 2">
    <name type="scientific">Plutella xylostella</name>
    <name type="common">Diamondback moth</name>
    <name type="synonym">Plutella maculipennis</name>
    <dbReference type="NCBI Taxonomy" id="51655"/>
    <lineage>
        <taxon>Eukaryota</taxon>
        <taxon>Metazoa</taxon>
        <taxon>Ecdysozoa</taxon>
        <taxon>Arthropoda</taxon>
        <taxon>Hexapoda</taxon>
        <taxon>Insecta</taxon>
        <taxon>Pterygota</taxon>
        <taxon>Neoptera</taxon>
        <taxon>Endopterygota</taxon>
        <taxon>Lepidoptera</taxon>
        <taxon>Glossata</taxon>
        <taxon>Ditrysia</taxon>
        <taxon>Yponomeutoidea</taxon>
        <taxon>Plutellidae</taxon>
        <taxon>Plutella</taxon>
    </lineage>
</organism>
<gene>
    <name evidence="1" type="ORF">JYU34_012645</name>
</gene>
<name>A0ABQ7QC37_PLUXY</name>
<protein>
    <submittedName>
        <fullName evidence="1">Uncharacterized protein</fullName>
    </submittedName>
</protein>
<evidence type="ECO:0000313" key="1">
    <source>
        <dbReference type="EMBL" id="KAG7302694.1"/>
    </source>
</evidence>
<sequence>MKRTIMENRKKLTMEEMNTIKSIYKMADLILVRFLYMHKNQVWNSPEGQAITIYFRDISEVFMLGKFCRGRLQRWVYSTHRLHGFLPELDQATLSRAKYAELLGALDSYYLSVNESDTCMASIPDSPEPWDLRLPLTRCRRHAMCDTALLQSPSIGYSLAHRALNLILRRLDRRCYIVSEARDLVLIDQLCAGMYREAVYIARRGYFARDMFMEHVAICSMMGYEEFHRASWYRRVASFVDNIGCATESNNFLQTSQRVRLNKEYPSHILEIIQNRLRSHLMNDRCHEHVITLSMVMMAQAIRHSLFHLKKKYSGKFNK</sequence>
<keyword evidence="2" id="KW-1185">Reference proteome</keyword>
<dbReference type="InterPro" id="IPR031751">
    <property type="entry name" value="DUF4735"/>
</dbReference>
<dbReference type="PANTHER" id="PTHR33539">
    <property type="entry name" value="UPF0764 PROTEIN C16ORF89"/>
    <property type="match status" value="1"/>
</dbReference>
<proteinExistence type="predicted"/>